<feature type="transmembrane region" description="Helical" evidence="8">
    <location>
        <begin position="14"/>
        <end position="36"/>
    </location>
</feature>
<dbReference type="InterPro" id="IPR004090">
    <property type="entry name" value="Chemotax_Me-accpt_rcpt"/>
</dbReference>
<dbReference type="Gene3D" id="1.10.287.950">
    <property type="entry name" value="Methyl-accepting chemotaxis protein"/>
    <property type="match status" value="1"/>
</dbReference>
<dbReference type="RefSeq" id="WP_377468922.1">
    <property type="nucleotide sequence ID" value="NZ_JBHLWN010000024.1"/>
</dbReference>
<dbReference type="InterPro" id="IPR003660">
    <property type="entry name" value="HAMP_dom"/>
</dbReference>
<evidence type="ECO:0000256" key="5">
    <source>
        <dbReference type="ARBA" id="ARBA00029447"/>
    </source>
</evidence>
<evidence type="ECO:0000256" key="2">
    <source>
        <dbReference type="ARBA" id="ARBA00022475"/>
    </source>
</evidence>
<keyword evidence="3 8" id="KW-0472">Membrane</keyword>
<comment type="caution">
    <text evidence="11">The sequence shown here is derived from an EMBL/GenBank/DDBJ whole genome shotgun (WGS) entry which is preliminary data.</text>
</comment>
<evidence type="ECO:0000259" key="9">
    <source>
        <dbReference type="PROSITE" id="PS50111"/>
    </source>
</evidence>
<evidence type="ECO:0000256" key="6">
    <source>
        <dbReference type="PROSITE-ProRule" id="PRU00284"/>
    </source>
</evidence>
<dbReference type="PROSITE" id="PS50111">
    <property type="entry name" value="CHEMOTAXIS_TRANSDUC_2"/>
    <property type="match status" value="1"/>
</dbReference>
<feature type="domain" description="HAMP" evidence="10">
    <location>
        <begin position="214"/>
        <end position="266"/>
    </location>
</feature>
<evidence type="ECO:0000313" key="11">
    <source>
        <dbReference type="EMBL" id="MFC0211895.1"/>
    </source>
</evidence>
<name>A0ABV6DGW8_9BACL</name>
<accession>A0ABV6DGW8</accession>
<keyword evidence="12" id="KW-1185">Reference proteome</keyword>
<dbReference type="PANTHER" id="PTHR32089">
    <property type="entry name" value="METHYL-ACCEPTING CHEMOTAXIS PROTEIN MCPB"/>
    <property type="match status" value="1"/>
</dbReference>
<evidence type="ECO:0000256" key="1">
    <source>
        <dbReference type="ARBA" id="ARBA00004236"/>
    </source>
</evidence>
<keyword evidence="8" id="KW-0812">Transmembrane</keyword>
<dbReference type="PROSITE" id="PS50885">
    <property type="entry name" value="HAMP"/>
    <property type="match status" value="1"/>
</dbReference>
<feature type="domain" description="Methyl-accepting transducer" evidence="9">
    <location>
        <begin position="285"/>
        <end position="521"/>
    </location>
</feature>
<sequence length="571" mass="62510">MLKLLKNVLIAKKLMIVIIVSVLAIGAVGSLGLSYIRIMAKNSDIMYQDNLLPLNQVMQVRVNARASDAYMLELLVTKNPERIKELNFEITDAWKEIDGIIAEIENGRINPEQQKILQQYKEHSNMLSEKRNLVLELISQNKINEAYAIYNKEVEPSRKQVNDTLKALQHVNISYAGTINSANQDNLRTTTIIVTAVLAAALLLLVLLSTVIARMIVKPVQEVKALLQEAENGDFTVRGGYQSKDEIGQLTVSFNHMAGKLQSALTSVLESSHIVASSAEQLSAIAEQNSQASKQITLTAQELAFGSERQVTKVEESTHEIMDISKHTMTIADNTETMRQDALHASQMAIEGNLAIKEVTNQMNSIYANVNHLSQAVTSLNDRSNQIEHITNVINGISAQTNLLALNATIEAARAGEHGRGFAVVASEVRKLAEKSSQSTEQIARLIQLIREEAETTFTTMEVTFAEVHSGLQIVNTAGSVLHKIDLAVSRVVAQIEDVSSAVTKLAGNTENVNESILTVNAVARESASNTQNVLAAAEEQLASMEEISSSSQELARLANDLQAMMKQFTC</sequence>
<keyword evidence="7" id="KW-0175">Coiled coil</keyword>
<keyword evidence="2" id="KW-1003">Cell membrane</keyword>
<evidence type="ECO:0000256" key="7">
    <source>
        <dbReference type="SAM" id="Coils"/>
    </source>
</evidence>
<protein>
    <submittedName>
        <fullName evidence="11">Methyl-accepting chemotaxis protein</fullName>
    </submittedName>
</protein>
<reference evidence="11 12" key="1">
    <citation type="submission" date="2024-09" db="EMBL/GenBank/DDBJ databases">
        <authorList>
            <person name="Sun Q."/>
            <person name="Mori K."/>
        </authorList>
    </citation>
    <scope>NUCLEOTIDE SEQUENCE [LARGE SCALE GENOMIC DNA]</scope>
    <source>
        <strain evidence="11 12">CCM 7759</strain>
    </source>
</reference>
<dbReference type="SUPFAM" id="SSF58104">
    <property type="entry name" value="Methyl-accepting chemotaxis protein (MCP) signaling domain"/>
    <property type="match status" value="1"/>
</dbReference>
<dbReference type="Pfam" id="PF00015">
    <property type="entry name" value="MCPsignal"/>
    <property type="match status" value="1"/>
</dbReference>
<evidence type="ECO:0000259" key="10">
    <source>
        <dbReference type="PROSITE" id="PS50885"/>
    </source>
</evidence>
<comment type="subcellular location">
    <subcellularLocation>
        <location evidence="1">Cell membrane</location>
    </subcellularLocation>
</comment>
<dbReference type="EMBL" id="JBHLWN010000024">
    <property type="protein sequence ID" value="MFC0211895.1"/>
    <property type="molecule type" value="Genomic_DNA"/>
</dbReference>
<dbReference type="SMART" id="SM00304">
    <property type="entry name" value="HAMP"/>
    <property type="match status" value="1"/>
</dbReference>
<dbReference type="CDD" id="cd06225">
    <property type="entry name" value="HAMP"/>
    <property type="match status" value="1"/>
</dbReference>
<gene>
    <name evidence="11" type="ORF">ACFFK0_05425</name>
</gene>
<dbReference type="Gene3D" id="6.10.340.10">
    <property type="match status" value="1"/>
</dbReference>
<feature type="coiled-coil region" evidence="7">
    <location>
        <begin position="521"/>
        <end position="568"/>
    </location>
</feature>
<evidence type="ECO:0000256" key="8">
    <source>
        <dbReference type="SAM" id="Phobius"/>
    </source>
</evidence>
<organism evidence="11 12">
    <name type="scientific">Paenibacillus chartarius</name>
    <dbReference type="NCBI Taxonomy" id="747481"/>
    <lineage>
        <taxon>Bacteria</taxon>
        <taxon>Bacillati</taxon>
        <taxon>Bacillota</taxon>
        <taxon>Bacilli</taxon>
        <taxon>Bacillales</taxon>
        <taxon>Paenibacillaceae</taxon>
        <taxon>Paenibacillus</taxon>
    </lineage>
</organism>
<feature type="transmembrane region" description="Helical" evidence="8">
    <location>
        <begin position="192"/>
        <end position="217"/>
    </location>
</feature>
<evidence type="ECO:0000256" key="3">
    <source>
        <dbReference type="ARBA" id="ARBA00023136"/>
    </source>
</evidence>
<evidence type="ECO:0000313" key="12">
    <source>
        <dbReference type="Proteomes" id="UP001589776"/>
    </source>
</evidence>
<keyword evidence="4 6" id="KW-0807">Transducer</keyword>
<comment type="similarity">
    <text evidence="5">Belongs to the methyl-accepting chemotaxis (MCP) protein family.</text>
</comment>
<dbReference type="InterPro" id="IPR004089">
    <property type="entry name" value="MCPsignal_dom"/>
</dbReference>
<proteinExistence type="inferred from homology"/>
<dbReference type="Pfam" id="PF00672">
    <property type="entry name" value="HAMP"/>
    <property type="match status" value="1"/>
</dbReference>
<dbReference type="SMART" id="SM00283">
    <property type="entry name" value="MA"/>
    <property type="match status" value="1"/>
</dbReference>
<evidence type="ECO:0000256" key="4">
    <source>
        <dbReference type="ARBA" id="ARBA00023224"/>
    </source>
</evidence>
<dbReference type="PANTHER" id="PTHR32089:SF112">
    <property type="entry name" value="LYSOZYME-LIKE PROTEIN-RELATED"/>
    <property type="match status" value="1"/>
</dbReference>
<dbReference type="Proteomes" id="UP001589776">
    <property type="component" value="Unassembled WGS sequence"/>
</dbReference>
<keyword evidence="8" id="KW-1133">Transmembrane helix</keyword>
<dbReference type="InterPro" id="IPR024478">
    <property type="entry name" value="HlyB_4HB_MCP"/>
</dbReference>
<dbReference type="PRINTS" id="PR00260">
    <property type="entry name" value="CHEMTRNSDUCR"/>
</dbReference>
<dbReference type="Pfam" id="PF12729">
    <property type="entry name" value="4HB_MCP_1"/>
    <property type="match status" value="1"/>
</dbReference>